<proteinExistence type="predicted"/>
<dbReference type="PANTHER" id="PTHR24251">
    <property type="entry name" value="OVOCHYMASE-RELATED"/>
    <property type="match status" value="1"/>
</dbReference>
<keyword evidence="2" id="KW-1015">Disulfide bond</keyword>
<comment type="caution">
    <text evidence="3">Lacks conserved residue(s) required for the propagation of feature annotation.</text>
</comment>
<comment type="caution">
    <text evidence="7">The sequence shown here is derived from an EMBL/GenBank/DDBJ whole genome shotgun (WGS) entry which is preliminary data.</text>
</comment>
<evidence type="ECO:0000256" key="2">
    <source>
        <dbReference type="ARBA" id="ARBA00023157"/>
    </source>
</evidence>
<dbReference type="InterPro" id="IPR000859">
    <property type="entry name" value="CUB_dom"/>
</dbReference>
<evidence type="ECO:0000256" key="3">
    <source>
        <dbReference type="PROSITE-ProRule" id="PRU00059"/>
    </source>
</evidence>
<dbReference type="SMART" id="SM00034">
    <property type="entry name" value="CLECT"/>
    <property type="match status" value="1"/>
</dbReference>
<feature type="domain" description="C-type lectin" evidence="6">
    <location>
        <begin position="28"/>
        <end position="116"/>
    </location>
</feature>
<dbReference type="PANTHER" id="PTHR24251:SF30">
    <property type="entry name" value="MEMBRANE FRIZZLED-RELATED PROTEIN"/>
    <property type="match status" value="1"/>
</dbReference>
<evidence type="ECO:0000313" key="8">
    <source>
        <dbReference type="Proteomes" id="UP000835052"/>
    </source>
</evidence>
<feature type="chain" id="PRO_5035931084" description="CUB domain-containing protein" evidence="4">
    <location>
        <begin position="16"/>
        <end position="375"/>
    </location>
</feature>
<accession>A0A8S1HQG5</accession>
<dbReference type="SUPFAM" id="SSF56436">
    <property type="entry name" value="C-type lectin-like"/>
    <property type="match status" value="1"/>
</dbReference>
<reference evidence="7" key="1">
    <citation type="submission" date="2020-10" db="EMBL/GenBank/DDBJ databases">
        <authorList>
            <person name="Kikuchi T."/>
        </authorList>
    </citation>
    <scope>NUCLEOTIDE SEQUENCE</scope>
    <source>
        <strain evidence="7">NKZ352</strain>
    </source>
</reference>
<dbReference type="InterPro" id="IPR016186">
    <property type="entry name" value="C-type_lectin-like/link_sf"/>
</dbReference>
<evidence type="ECO:0000313" key="7">
    <source>
        <dbReference type="EMBL" id="CAD6198387.1"/>
    </source>
</evidence>
<dbReference type="PROSITE" id="PS01180">
    <property type="entry name" value="CUB"/>
    <property type="match status" value="2"/>
</dbReference>
<keyword evidence="1" id="KW-0677">Repeat</keyword>
<dbReference type="AlphaFoldDB" id="A0A8S1HQG5"/>
<name>A0A8S1HQG5_9PELO</name>
<sequence>MRLVLGIALLVSVRAADLCGNGFTFSDKTSYCYSLSNGVMTWPEAVIYCTNLGGYLADISGGPELVEFGNLYGSSLMTPWVGAFLNTTSGKWQFLNGGSVFLSYWTTNEPSAYGNRASLRGLPKTGLKATPEYSVQPALCKEKPALCNGGNFGGLNVGSGNITSPGWPVQYYNNLNCVYYITGPLNTYITIFFDPYLVENFVDYVEVFNGISTNPKDRLGWIDDKNTWDVSFEAKANTMTVVFHSDATQTDRGWVAKWNAKYNVPPVYSNGSSGELSSPNYPNDYDPFTQQLYYIDVFSPLNVNITFDAFNTQLKLDYLEVYSSRQYSSANLVANYTGSTVAPTSLLVQSSSVTLRFVTDGEVQRPGWHLFWNVV</sequence>
<protein>
    <recommendedName>
        <fullName evidence="9">CUB domain-containing protein</fullName>
    </recommendedName>
</protein>
<feature type="domain" description="CUB" evidence="5">
    <location>
        <begin position="264"/>
        <end position="375"/>
    </location>
</feature>
<dbReference type="CDD" id="cd00037">
    <property type="entry name" value="CLECT"/>
    <property type="match status" value="1"/>
</dbReference>
<dbReference type="SUPFAM" id="SSF49854">
    <property type="entry name" value="Spermadhesin, CUB domain"/>
    <property type="match status" value="2"/>
</dbReference>
<organism evidence="7 8">
    <name type="scientific">Caenorhabditis auriculariae</name>
    <dbReference type="NCBI Taxonomy" id="2777116"/>
    <lineage>
        <taxon>Eukaryota</taxon>
        <taxon>Metazoa</taxon>
        <taxon>Ecdysozoa</taxon>
        <taxon>Nematoda</taxon>
        <taxon>Chromadorea</taxon>
        <taxon>Rhabditida</taxon>
        <taxon>Rhabditina</taxon>
        <taxon>Rhabditomorpha</taxon>
        <taxon>Rhabditoidea</taxon>
        <taxon>Rhabditidae</taxon>
        <taxon>Peloderinae</taxon>
        <taxon>Caenorhabditis</taxon>
    </lineage>
</organism>
<dbReference type="Gene3D" id="2.60.120.290">
    <property type="entry name" value="Spermadhesin, CUB domain"/>
    <property type="match status" value="2"/>
</dbReference>
<keyword evidence="8" id="KW-1185">Reference proteome</keyword>
<dbReference type="EMBL" id="CAJGYM010000124">
    <property type="protein sequence ID" value="CAD6198387.1"/>
    <property type="molecule type" value="Genomic_DNA"/>
</dbReference>
<evidence type="ECO:0000256" key="4">
    <source>
        <dbReference type="SAM" id="SignalP"/>
    </source>
</evidence>
<gene>
    <name evidence="7" type="ORF">CAUJ_LOCUS14293</name>
</gene>
<feature type="domain" description="CUB" evidence="5">
    <location>
        <begin position="147"/>
        <end position="261"/>
    </location>
</feature>
<dbReference type="InterPro" id="IPR016187">
    <property type="entry name" value="CTDL_fold"/>
</dbReference>
<dbReference type="OrthoDB" id="5808499at2759"/>
<dbReference type="CDD" id="cd00041">
    <property type="entry name" value="CUB"/>
    <property type="match status" value="2"/>
</dbReference>
<dbReference type="Proteomes" id="UP000835052">
    <property type="component" value="Unassembled WGS sequence"/>
</dbReference>
<evidence type="ECO:0008006" key="9">
    <source>
        <dbReference type="Google" id="ProtNLM"/>
    </source>
</evidence>
<dbReference type="Pfam" id="PF00431">
    <property type="entry name" value="CUB"/>
    <property type="match status" value="2"/>
</dbReference>
<dbReference type="SMART" id="SM00042">
    <property type="entry name" value="CUB"/>
    <property type="match status" value="2"/>
</dbReference>
<evidence type="ECO:0000259" key="6">
    <source>
        <dbReference type="PROSITE" id="PS50041"/>
    </source>
</evidence>
<dbReference type="InterPro" id="IPR001304">
    <property type="entry name" value="C-type_lectin-like"/>
</dbReference>
<dbReference type="InterPro" id="IPR035914">
    <property type="entry name" value="Sperma_CUB_dom_sf"/>
</dbReference>
<dbReference type="Gene3D" id="3.10.100.10">
    <property type="entry name" value="Mannose-Binding Protein A, subunit A"/>
    <property type="match status" value="1"/>
</dbReference>
<evidence type="ECO:0000256" key="1">
    <source>
        <dbReference type="ARBA" id="ARBA00022737"/>
    </source>
</evidence>
<evidence type="ECO:0000259" key="5">
    <source>
        <dbReference type="PROSITE" id="PS01180"/>
    </source>
</evidence>
<feature type="signal peptide" evidence="4">
    <location>
        <begin position="1"/>
        <end position="15"/>
    </location>
</feature>
<keyword evidence="4" id="KW-0732">Signal</keyword>
<dbReference type="PROSITE" id="PS50041">
    <property type="entry name" value="C_TYPE_LECTIN_2"/>
    <property type="match status" value="1"/>
</dbReference>